<gene>
    <name evidence="11" type="ORF">IHV25_03900</name>
</gene>
<dbReference type="InterPro" id="IPR052351">
    <property type="entry name" value="Ornithine_N-alpha-AT"/>
</dbReference>
<dbReference type="EMBL" id="JACZHT010000002">
    <property type="protein sequence ID" value="MBE1236797.1"/>
    <property type="molecule type" value="Genomic_DNA"/>
</dbReference>
<comment type="pathway">
    <text evidence="1">Lipid metabolism.</text>
</comment>
<evidence type="ECO:0000256" key="1">
    <source>
        <dbReference type="ARBA" id="ARBA00005189"/>
    </source>
</evidence>
<keyword evidence="4" id="KW-0443">Lipid metabolism</keyword>
<protein>
    <recommendedName>
        <fullName evidence="8">L-ornithine N(alpha)-acyltransferase</fullName>
        <ecNumber evidence="7">2.3.2.30</ecNumber>
    </recommendedName>
</protein>
<dbReference type="InterPro" id="IPR016181">
    <property type="entry name" value="Acyl_CoA_acyltransferase"/>
</dbReference>
<dbReference type="Pfam" id="PF13444">
    <property type="entry name" value="Acetyltransf_5"/>
    <property type="match status" value="1"/>
</dbReference>
<organism evidence="11 12">
    <name type="scientific">Phaeovibrio sulfidiphilus</name>
    <dbReference type="NCBI Taxonomy" id="1220600"/>
    <lineage>
        <taxon>Bacteria</taxon>
        <taxon>Pseudomonadati</taxon>
        <taxon>Pseudomonadota</taxon>
        <taxon>Alphaproteobacteria</taxon>
        <taxon>Rhodospirillales</taxon>
        <taxon>Rhodospirillaceae</taxon>
        <taxon>Phaeovibrio</taxon>
    </lineage>
</organism>
<dbReference type="EC" id="2.3.2.30" evidence="7"/>
<evidence type="ECO:0000313" key="11">
    <source>
        <dbReference type="EMBL" id="MBE1236797.1"/>
    </source>
</evidence>
<keyword evidence="12" id="KW-1185">Reference proteome</keyword>
<evidence type="ECO:0000256" key="2">
    <source>
        <dbReference type="ARBA" id="ARBA00022516"/>
    </source>
</evidence>
<evidence type="ECO:0000256" key="6">
    <source>
        <dbReference type="ARBA" id="ARBA00038095"/>
    </source>
</evidence>
<evidence type="ECO:0000313" key="12">
    <source>
        <dbReference type="Proteomes" id="UP000631034"/>
    </source>
</evidence>
<keyword evidence="5" id="KW-0012">Acyltransferase</keyword>
<evidence type="ECO:0000256" key="8">
    <source>
        <dbReference type="ARBA" id="ARBA00039866"/>
    </source>
</evidence>
<name>A0A8J7CP98_9PROT</name>
<evidence type="ECO:0000256" key="3">
    <source>
        <dbReference type="ARBA" id="ARBA00022679"/>
    </source>
</evidence>
<comment type="similarity">
    <text evidence="6">Belongs to the acetyltransferase family. OlsB subfamily.</text>
</comment>
<sequence length="257" mass="28797">MDNLGVLPAGSLGVGLANTDAELQAVQSLRYQVFYEEMGATPTAEMALRGQDFDVFDPVADHLLVLDYDLDPPHGRVVGCYRMLRREPMERIGRFYSASEYDITPVLDFSGNIMELGRSCVAPTHRNRATMQMLWRGLAAYVRRHDVSLLFGCASLYGTDPSVLAPQLSYLYHRHLAPGALRVRALPELYQPMDLLPPEAIDTRGVVVSLPPLIKGYLNVGGFFGDGAVIDRQFNTTDVFVIVALDRLEEKYRRHFF</sequence>
<evidence type="ECO:0000256" key="10">
    <source>
        <dbReference type="ARBA" id="ARBA00047785"/>
    </source>
</evidence>
<comment type="catalytic activity">
    <reaction evidence="10">
        <text>a (3R)-hydroxyacyl-[ACP] + L-ornithine = a lyso-ornithine lipid + holo-[ACP] + H(+)</text>
        <dbReference type="Rhea" id="RHEA:20633"/>
        <dbReference type="Rhea" id="RHEA-COMP:9685"/>
        <dbReference type="Rhea" id="RHEA-COMP:9945"/>
        <dbReference type="ChEBI" id="CHEBI:15378"/>
        <dbReference type="ChEBI" id="CHEBI:46911"/>
        <dbReference type="ChEBI" id="CHEBI:64479"/>
        <dbReference type="ChEBI" id="CHEBI:78827"/>
        <dbReference type="ChEBI" id="CHEBI:138482"/>
        <dbReference type="EC" id="2.3.2.30"/>
    </reaction>
    <physiologicalReaction direction="left-to-right" evidence="10">
        <dbReference type="Rhea" id="RHEA:20634"/>
    </physiologicalReaction>
</comment>
<keyword evidence="3" id="KW-0808">Transferase</keyword>
<evidence type="ECO:0000256" key="9">
    <source>
        <dbReference type="ARBA" id="ARBA00045724"/>
    </source>
</evidence>
<reference evidence="11" key="1">
    <citation type="submission" date="2020-10" db="EMBL/GenBank/DDBJ databases">
        <title>Genome sequence of the unusual species of purple photosynthetic bacteria, Phaeovibrio sulfidiphilus DSM 23193, type strain.</title>
        <authorList>
            <person name="Kyndt J.A."/>
            <person name="Meyer T.E."/>
        </authorList>
    </citation>
    <scope>NUCLEOTIDE SEQUENCE</scope>
    <source>
        <strain evidence="11">DSM 23193</strain>
    </source>
</reference>
<evidence type="ECO:0000256" key="4">
    <source>
        <dbReference type="ARBA" id="ARBA00023098"/>
    </source>
</evidence>
<comment type="caution">
    <text evidence="11">The sequence shown here is derived from an EMBL/GenBank/DDBJ whole genome shotgun (WGS) entry which is preliminary data.</text>
</comment>
<dbReference type="AlphaFoldDB" id="A0A8J7CP98"/>
<proteinExistence type="inferred from homology"/>
<evidence type="ECO:0000256" key="5">
    <source>
        <dbReference type="ARBA" id="ARBA00023315"/>
    </source>
</evidence>
<dbReference type="PANTHER" id="PTHR37323:SF1">
    <property type="entry name" value="L-ORNITHINE N(ALPHA)-ACYLTRANSFERASE"/>
    <property type="match status" value="1"/>
</dbReference>
<dbReference type="GO" id="GO:0006629">
    <property type="term" value="P:lipid metabolic process"/>
    <property type="evidence" value="ECO:0007669"/>
    <property type="project" value="UniProtKB-KW"/>
</dbReference>
<dbReference type="Gene3D" id="3.40.630.30">
    <property type="match status" value="1"/>
</dbReference>
<evidence type="ECO:0000256" key="7">
    <source>
        <dbReference type="ARBA" id="ARBA00039058"/>
    </source>
</evidence>
<dbReference type="SUPFAM" id="SSF55729">
    <property type="entry name" value="Acyl-CoA N-acyltransferases (Nat)"/>
    <property type="match status" value="1"/>
</dbReference>
<keyword evidence="2" id="KW-0444">Lipid biosynthesis</keyword>
<dbReference type="GO" id="GO:0043810">
    <property type="term" value="F:ornithine-acyl [acyl carrier protein] N-acyltransferase activity"/>
    <property type="evidence" value="ECO:0007669"/>
    <property type="project" value="UniProtKB-EC"/>
</dbReference>
<comment type="function">
    <text evidence="9">Catalyzes the first step in the biosynthesis of ornithine lipids, which are phosphorus-free membrane lipids. Catalyzes the 3-hydroxyacyl-acyl carrier protein-dependent acylation of ornithine to form lyso-ornithine lipid (LOL).</text>
</comment>
<dbReference type="Proteomes" id="UP000631034">
    <property type="component" value="Unassembled WGS sequence"/>
</dbReference>
<accession>A0A8J7CP98</accession>
<dbReference type="PANTHER" id="PTHR37323">
    <property type="entry name" value="GCN5-RELATED N-ACETYLTRANSFERASE"/>
    <property type="match status" value="1"/>
</dbReference>